<dbReference type="Pfam" id="PF18657">
    <property type="entry name" value="YDG"/>
    <property type="match status" value="1"/>
</dbReference>
<dbReference type="Pfam" id="PF18889">
    <property type="entry name" value="Beta_helix_3"/>
    <property type="match status" value="4"/>
</dbReference>
<feature type="domain" description="YDG" evidence="3">
    <location>
        <begin position="640"/>
        <end position="718"/>
    </location>
</feature>
<dbReference type="RefSeq" id="WP_007062734.1">
    <property type="nucleotide sequence ID" value="NZ_ACVI01000079.1"/>
</dbReference>
<protein>
    <recommendedName>
        <fullName evidence="6">SbsA Ig-like domain-containing protein</fullName>
    </recommendedName>
</protein>
<sequence>MQSKIVSRVLSGILSVSLLMLQIGMPVVYAEESNPMQERKTITAFADLAEAVKNITVPMGTAENELPLRRTVAATVEGQGSDIGGLMVNKILGEYSTESVSGKTRIDIKNDATLEITGNPEESAQSFIYVFGGNVNLVLDNVNISNGITGLSVTGNSTVSITLKGKNTMSSTTTFDSAGIYVKEDSTLIINEDSTGSLLVTGGEDAAGIGGRQNGSGGTVTINGGTITANGGKWGAGIGGGQYGSGGTVTINGGTVTANGGEYGAGIGGGTNGSGGIVAINEGTVTANGGQWAAGIGGGYNGSGGTVTIKGGIVTANGGENGAGIGGGDDSGYQGTLLSNDDGKAWINASSVSANTENFKSGVLFKGNEGTVYGNYYLSKDHEIEKEKTMNIPANQSLNISGNNTLTVNGEIVNSGILTFNNGVLNGTGIISGTGEFKTNMFTPDDIQSIPDQTYTGSVIEPAVTINDKKTILGKAFDIDASSYDKTYEDNTNAGTAKVVFTDKTDGNKKVEKTFNIVKSGTTFDGGIKTYKDNTETNTFTYGDTITAKVTPKATGTAPVTKGLKAMLSFSAPTVNQMALFAGDTQISDTVSADSNGVYTMTYDTKFKNLVIGSNTITAKYVGNSNIADYSENATITLNKKAITSAGVNASASKEYNGTNSFISVALTTLTGVESGDTVSATADGTVTDVNVGTGKAFTAASITLDGKDEVYYSLDKAAVSGNVSITQADITGTKQELQVVKGLEKEYTFDLTKLLPQLPKDKSFGDINYTVETVDDIDKVLTQKPTSSDIKEDKITLKVANVTDKDKTAAIQIKVTSKNYKDFTADLNVKTTDKLPLTVETVFTGGTYNGNPYTYTGTPTFKNGTETVTGITYTTKYVGRDGTTYDESETAPTNVGSYNLIISIPTDNEMYTGKIEIPFTISKKDITVKADDKSIYVGGSIPENSALTYTVTGLIGSDTLKTVPTLTLDAKAVSTSAGTYTITVEGAAVGDNYNVIMKNGTFNVTPAPYVPPYNPPTPTPQPKTETREIPVVVDNGGAQTNAVQVPVTRVTDTDGTKTDTVKFDEDKAKETVTKALETKTNTATINVTDIPGNNADKVEVQVPQRSMTELGSNNIGLDVKTEKAALELPKETVSGLKDKAAKIQISEVKDSSKVEETKGLILKLASGSEVIAAPLKIETNFTGRTKITLPIDASKLPASKEALDKFISSLAVVVQHSDGENTVDKGTIVYDSKGNPIGLSIWVNKFSTFTLVELPDNYFDGRTAIMPDKVAPDKEWHITFTKEADKSTLTPENVYVLDSAGNKVEIKISYGSDNILRVDPVNNYKSGETYYLYISKKVTSKNKTPLPRALKFQFTVK</sequence>
<dbReference type="InterPro" id="IPR041248">
    <property type="entry name" value="YDG"/>
</dbReference>
<gene>
    <name evidence="4" type="ORF">CcarbDRAFT_3849</name>
</gene>
<dbReference type="STRING" id="536227.Ccar_02175"/>
<dbReference type="eggNOG" id="COG3209">
    <property type="taxonomic scope" value="Bacteria"/>
</dbReference>
<dbReference type="EMBL" id="ACVI01000079">
    <property type="protein sequence ID" value="EET85701.1"/>
    <property type="molecule type" value="Genomic_DNA"/>
</dbReference>
<evidence type="ECO:0000313" key="5">
    <source>
        <dbReference type="Proteomes" id="UP000004198"/>
    </source>
</evidence>
<dbReference type="PATRIC" id="fig|536227.13.peg.464"/>
<dbReference type="Proteomes" id="UP000004198">
    <property type="component" value="Unassembled WGS sequence"/>
</dbReference>
<keyword evidence="5" id="KW-1185">Reference proteome</keyword>
<evidence type="ECO:0000313" key="4">
    <source>
        <dbReference type="EMBL" id="EET85701.1"/>
    </source>
</evidence>
<feature type="domain" description="SbsA Ig-like" evidence="2">
    <location>
        <begin position="1270"/>
        <end position="1356"/>
    </location>
</feature>
<evidence type="ECO:0000259" key="2">
    <source>
        <dbReference type="Pfam" id="PF13205"/>
    </source>
</evidence>
<evidence type="ECO:0008006" key="6">
    <source>
        <dbReference type="Google" id="ProtNLM"/>
    </source>
</evidence>
<comment type="caution">
    <text evidence="4">The sequence shown here is derived from an EMBL/GenBank/DDBJ whole genome shotgun (WGS) entry which is preliminary data.</text>
</comment>
<name>C6PYI2_9CLOT</name>
<dbReference type="eggNOG" id="COG1361">
    <property type="taxonomic scope" value="Bacteria"/>
</dbReference>
<dbReference type="Pfam" id="PF13205">
    <property type="entry name" value="Big_5"/>
    <property type="match status" value="1"/>
</dbReference>
<keyword evidence="1" id="KW-0732">Signal</keyword>
<evidence type="ECO:0000259" key="3">
    <source>
        <dbReference type="Pfam" id="PF18657"/>
    </source>
</evidence>
<evidence type="ECO:0000256" key="1">
    <source>
        <dbReference type="ARBA" id="ARBA00022729"/>
    </source>
</evidence>
<reference evidence="4 5" key="1">
    <citation type="submission" date="2009-06" db="EMBL/GenBank/DDBJ databases">
        <title>The draft genome of Clostridium carboxidivorans P7.</title>
        <authorList>
            <consortium name="US DOE Joint Genome Institute (JGI-PGF)"/>
            <person name="Lucas S."/>
            <person name="Copeland A."/>
            <person name="Lapidus A."/>
            <person name="Glavina del Rio T."/>
            <person name="Tice H."/>
            <person name="Bruce D."/>
            <person name="Goodwin L."/>
            <person name="Pitluck S."/>
            <person name="Larimer F."/>
            <person name="Land M.L."/>
            <person name="Hauser L."/>
            <person name="Hemme C.L."/>
        </authorList>
    </citation>
    <scope>NUCLEOTIDE SEQUENCE [LARGE SCALE GENOMIC DNA]</scope>
    <source>
        <strain evidence="4 5">P7</strain>
    </source>
</reference>
<accession>C6PYI2</accession>
<dbReference type="InterPro" id="IPR032812">
    <property type="entry name" value="SbsA_Ig"/>
</dbReference>
<dbReference type="KEGG" id="cck:Ccar_02175"/>
<proteinExistence type="predicted"/>
<organism evidence="4 5">
    <name type="scientific">Clostridium carboxidivorans P7</name>
    <dbReference type="NCBI Taxonomy" id="536227"/>
    <lineage>
        <taxon>Bacteria</taxon>
        <taxon>Bacillati</taxon>
        <taxon>Bacillota</taxon>
        <taxon>Clostridia</taxon>
        <taxon>Eubacteriales</taxon>
        <taxon>Clostridiaceae</taxon>
        <taxon>Clostridium</taxon>
    </lineage>
</organism>